<evidence type="ECO:0000256" key="1">
    <source>
        <dbReference type="ARBA" id="ARBA00022723"/>
    </source>
</evidence>
<evidence type="ECO:0000313" key="9">
    <source>
        <dbReference type="EMBL" id="KAF6019792.1"/>
    </source>
</evidence>
<dbReference type="Gene3D" id="3.30.1370.210">
    <property type="match status" value="1"/>
</dbReference>
<evidence type="ECO:0000259" key="7">
    <source>
        <dbReference type="PROSITE" id="PS50102"/>
    </source>
</evidence>
<feature type="compositionally biased region" description="Basic and acidic residues" evidence="6">
    <location>
        <begin position="194"/>
        <end position="204"/>
    </location>
</feature>
<comment type="caution">
    <text evidence="9">The sequence shown here is derived from an EMBL/GenBank/DDBJ whole genome shotgun (WGS) entry which is preliminary data.</text>
</comment>
<dbReference type="Pfam" id="PF00076">
    <property type="entry name" value="RRM_1"/>
    <property type="match status" value="1"/>
</dbReference>
<feature type="domain" description="C3H1-type" evidence="8">
    <location>
        <begin position="107"/>
        <end position="134"/>
    </location>
</feature>
<dbReference type="SUPFAM" id="SSF52954">
    <property type="entry name" value="Class II aaRS ABD-related"/>
    <property type="match status" value="1"/>
</dbReference>
<keyword evidence="3 5" id="KW-0862">Zinc</keyword>
<dbReference type="PROSITE" id="PS50103">
    <property type="entry name" value="ZF_C3H1"/>
    <property type="match status" value="1"/>
</dbReference>
<dbReference type="Gene3D" id="3.40.50.800">
    <property type="entry name" value="Anticodon-binding domain"/>
    <property type="match status" value="1"/>
</dbReference>
<organism evidence="9 10">
    <name type="scientific">Bugula neritina</name>
    <name type="common">Brown bryozoan</name>
    <name type="synonym">Sertularia neritina</name>
    <dbReference type="NCBI Taxonomy" id="10212"/>
    <lineage>
        <taxon>Eukaryota</taxon>
        <taxon>Metazoa</taxon>
        <taxon>Spiralia</taxon>
        <taxon>Lophotrochozoa</taxon>
        <taxon>Bryozoa</taxon>
        <taxon>Gymnolaemata</taxon>
        <taxon>Cheilostomatida</taxon>
        <taxon>Flustrina</taxon>
        <taxon>Buguloidea</taxon>
        <taxon>Bugulidae</taxon>
        <taxon>Bugula</taxon>
    </lineage>
</organism>
<proteinExistence type="predicted"/>
<keyword evidence="4" id="KW-0694">RNA-binding</keyword>
<evidence type="ECO:0000256" key="4">
    <source>
        <dbReference type="PROSITE-ProRule" id="PRU00176"/>
    </source>
</evidence>
<dbReference type="InterPro" id="IPR036621">
    <property type="entry name" value="Anticodon-bd_dom_sf"/>
</dbReference>
<evidence type="ECO:0000256" key="3">
    <source>
        <dbReference type="ARBA" id="ARBA00022833"/>
    </source>
</evidence>
<dbReference type="PANTHER" id="PTHR23295">
    <property type="entry name" value="NUCLEAR RECEPTOR COACTIVATOR 5-RELATED"/>
    <property type="match status" value="1"/>
</dbReference>
<feature type="compositionally biased region" description="Basic and acidic residues" evidence="6">
    <location>
        <begin position="151"/>
        <end position="171"/>
    </location>
</feature>
<dbReference type="GO" id="GO:0008270">
    <property type="term" value="F:zinc ion binding"/>
    <property type="evidence" value="ECO:0007669"/>
    <property type="project" value="UniProtKB-KW"/>
</dbReference>
<feature type="compositionally biased region" description="Basic and acidic residues" evidence="6">
    <location>
        <begin position="245"/>
        <end position="259"/>
    </location>
</feature>
<dbReference type="InterPro" id="IPR035979">
    <property type="entry name" value="RBD_domain_sf"/>
</dbReference>
<feature type="zinc finger region" description="C3H1-type" evidence="5">
    <location>
        <begin position="107"/>
        <end position="134"/>
    </location>
</feature>
<dbReference type="InterPro" id="IPR052600">
    <property type="entry name" value="Nuc_rcpt_coact/corep"/>
</dbReference>
<feature type="compositionally biased region" description="Polar residues" evidence="6">
    <location>
        <begin position="588"/>
        <end position="602"/>
    </location>
</feature>
<dbReference type="InterPro" id="IPR012677">
    <property type="entry name" value="Nucleotide-bd_a/b_plait_sf"/>
</dbReference>
<dbReference type="AlphaFoldDB" id="A0A7J7J0T5"/>
<reference evidence="9" key="1">
    <citation type="submission" date="2020-06" db="EMBL/GenBank/DDBJ databases">
        <title>Draft genome of Bugula neritina, a colonial animal packing powerful symbionts and potential medicines.</title>
        <authorList>
            <person name="Rayko M."/>
        </authorList>
    </citation>
    <scope>NUCLEOTIDE SEQUENCE [LARGE SCALE GENOMIC DNA]</scope>
    <source>
        <strain evidence="9">Kwan_BN1</strain>
    </source>
</reference>
<feature type="domain" description="RRM" evidence="7">
    <location>
        <begin position="30"/>
        <end position="101"/>
    </location>
</feature>
<dbReference type="OrthoDB" id="10044938at2759"/>
<dbReference type="EMBL" id="VXIV02003211">
    <property type="protein sequence ID" value="KAF6019792.1"/>
    <property type="molecule type" value="Genomic_DNA"/>
</dbReference>
<sequence>MPDEPDAERAERRKRLQFMCNSKDPDAVKCRLYLTGIQTKYLQRNDIAPLFAPFGKVYDIAIHPGYVFIQYDNLESSLSAIGKLDNTKFKESTMALKLAEKGKRLDKADKEVCRFFQRGGCMRGNSCNYMHVNAHGLDTRSANSQQGGGRDQSRDRGRSESIRGKSDDVRGGRPVSSRPRDDDIGLPGSHGGHRSSDRDRKSVERPLLPIPAERPSKRLHDPEVEDYGKRPRASDYSSAAPVVSERGRGRPSLDDEYRRPLPVSPRSHISDPMLTPQRREAPPVDLRPPYDCVLIAGHETQRSYCNAINKRLSEFGMLTNVQVVNGEHLLKRAVEEAARHTVPYTICVTANNEEHRSLTLNILHGVAQEHRNMPLEDAMPFLSRNFDKFVEMMKKKISTINQWEPPDAKNACFLNLLAEGRRITLAELQEVDKYIQVLIEKLKASEAAWAKSSRLAGLREDAAHSSAVPRAYKEEDRRVNRLFADREQALTERERLLLERDRRHISGEREVSGRERELLKKEPVFLDRPGIDRELDLVGRERGLPGRDRMITEQSSKILDRARRDASEYGAPMRSEVGYSRNEDRFTSRNGSQNSASQSEINLESPAVKRVLNDLLSSSRGNAGQNSGSRRLF</sequence>
<evidence type="ECO:0000256" key="5">
    <source>
        <dbReference type="PROSITE-ProRule" id="PRU00723"/>
    </source>
</evidence>
<gene>
    <name evidence="9" type="ORF">EB796_021882</name>
</gene>
<feature type="region of interest" description="Disordered" evidence="6">
    <location>
        <begin position="546"/>
        <end position="604"/>
    </location>
</feature>
<dbReference type="Gene3D" id="3.30.70.330">
    <property type="match status" value="1"/>
</dbReference>
<dbReference type="SMART" id="SM00356">
    <property type="entry name" value="ZnF_C3H1"/>
    <property type="match status" value="1"/>
</dbReference>
<dbReference type="InterPro" id="IPR000571">
    <property type="entry name" value="Znf_CCCH"/>
</dbReference>
<dbReference type="GO" id="GO:0003723">
    <property type="term" value="F:RNA binding"/>
    <property type="evidence" value="ECO:0007669"/>
    <property type="project" value="UniProtKB-UniRule"/>
</dbReference>
<feature type="compositionally biased region" description="Basic and acidic residues" evidence="6">
    <location>
        <begin position="558"/>
        <end position="567"/>
    </location>
</feature>
<keyword evidence="2 5" id="KW-0863">Zinc-finger</keyword>
<protein>
    <submittedName>
        <fullName evidence="9">NCOA5</fullName>
    </submittedName>
</protein>
<feature type="region of interest" description="Disordered" evidence="6">
    <location>
        <begin position="138"/>
        <end position="283"/>
    </location>
</feature>
<evidence type="ECO:0000256" key="6">
    <source>
        <dbReference type="SAM" id="MobiDB-lite"/>
    </source>
</evidence>
<keyword evidence="1 5" id="KW-0479">Metal-binding</keyword>
<dbReference type="InterPro" id="IPR000504">
    <property type="entry name" value="RRM_dom"/>
</dbReference>
<evidence type="ECO:0000256" key="2">
    <source>
        <dbReference type="ARBA" id="ARBA00022771"/>
    </source>
</evidence>
<dbReference type="PROSITE" id="PS50102">
    <property type="entry name" value="RRM"/>
    <property type="match status" value="1"/>
</dbReference>
<dbReference type="SUPFAM" id="SSF90229">
    <property type="entry name" value="CCCH zinc finger"/>
    <property type="match status" value="1"/>
</dbReference>
<accession>A0A7J7J0T5</accession>
<feature type="compositionally biased region" description="Basic and acidic residues" evidence="6">
    <location>
        <begin position="214"/>
        <end position="233"/>
    </location>
</feature>
<evidence type="ECO:0000259" key="8">
    <source>
        <dbReference type="PROSITE" id="PS50103"/>
    </source>
</evidence>
<dbReference type="PANTHER" id="PTHR23295:SF6">
    <property type="entry name" value="NEOSIN, ISOFORM A"/>
    <property type="match status" value="1"/>
</dbReference>
<dbReference type="Proteomes" id="UP000593567">
    <property type="component" value="Unassembled WGS sequence"/>
</dbReference>
<evidence type="ECO:0000313" key="10">
    <source>
        <dbReference type="Proteomes" id="UP000593567"/>
    </source>
</evidence>
<dbReference type="Pfam" id="PF00642">
    <property type="entry name" value="zf-CCCH"/>
    <property type="match status" value="1"/>
</dbReference>
<dbReference type="InterPro" id="IPR036855">
    <property type="entry name" value="Znf_CCCH_sf"/>
</dbReference>
<dbReference type="SUPFAM" id="SSF54928">
    <property type="entry name" value="RNA-binding domain, RBD"/>
    <property type="match status" value="1"/>
</dbReference>
<name>A0A7J7J0T5_BUGNE</name>
<keyword evidence="10" id="KW-1185">Reference proteome</keyword>
<dbReference type="SMART" id="SM00360">
    <property type="entry name" value="RRM"/>
    <property type="match status" value="1"/>
</dbReference>